<name>A0A0C9ZG35_9AGAM</name>
<accession>A0A0C9ZG35</accession>
<dbReference type="Proteomes" id="UP000054018">
    <property type="component" value="Unassembled WGS sequence"/>
</dbReference>
<reference evidence="1 2" key="1">
    <citation type="submission" date="2014-04" db="EMBL/GenBank/DDBJ databases">
        <authorList>
            <consortium name="DOE Joint Genome Institute"/>
            <person name="Kuo A."/>
            <person name="Kohler A."/>
            <person name="Costa M.D."/>
            <person name="Nagy L.G."/>
            <person name="Floudas D."/>
            <person name="Copeland A."/>
            <person name="Barry K.W."/>
            <person name="Cichocki N."/>
            <person name="Veneault-Fourrey C."/>
            <person name="LaButti K."/>
            <person name="Lindquist E.A."/>
            <person name="Lipzen A."/>
            <person name="Lundell T."/>
            <person name="Morin E."/>
            <person name="Murat C."/>
            <person name="Sun H."/>
            <person name="Tunlid A."/>
            <person name="Henrissat B."/>
            <person name="Grigoriev I.V."/>
            <person name="Hibbett D.S."/>
            <person name="Martin F."/>
            <person name="Nordberg H.P."/>
            <person name="Cantor M.N."/>
            <person name="Hua S.X."/>
        </authorList>
    </citation>
    <scope>NUCLEOTIDE SEQUENCE [LARGE SCALE GENOMIC DNA]</scope>
    <source>
        <strain evidence="1 2">441</strain>
    </source>
</reference>
<dbReference type="AlphaFoldDB" id="A0A0C9ZG35"/>
<evidence type="ECO:0000313" key="1">
    <source>
        <dbReference type="EMBL" id="KIK28281.1"/>
    </source>
</evidence>
<proteinExistence type="predicted"/>
<gene>
    <name evidence="1" type="ORF">PISMIDRAFT_673975</name>
</gene>
<organism evidence="1 2">
    <name type="scientific">Pisolithus microcarpus 441</name>
    <dbReference type="NCBI Taxonomy" id="765257"/>
    <lineage>
        <taxon>Eukaryota</taxon>
        <taxon>Fungi</taxon>
        <taxon>Dikarya</taxon>
        <taxon>Basidiomycota</taxon>
        <taxon>Agaricomycotina</taxon>
        <taxon>Agaricomycetes</taxon>
        <taxon>Agaricomycetidae</taxon>
        <taxon>Boletales</taxon>
        <taxon>Sclerodermatineae</taxon>
        <taxon>Pisolithaceae</taxon>
        <taxon>Pisolithus</taxon>
    </lineage>
</organism>
<dbReference type="EMBL" id="KN833693">
    <property type="protein sequence ID" value="KIK28281.1"/>
    <property type="molecule type" value="Genomic_DNA"/>
</dbReference>
<protein>
    <submittedName>
        <fullName evidence="1">Uncharacterized protein</fullName>
    </submittedName>
</protein>
<evidence type="ECO:0000313" key="2">
    <source>
        <dbReference type="Proteomes" id="UP000054018"/>
    </source>
</evidence>
<reference evidence="2" key="2">
    <citation type="submission" date="2015-01" db="EMBL/GenBank/DDBJ databases">
        <title>Evolutionary Origins and Diversification of the Mycorrhizal Mutualists.</title>
        <authorList>
            <consortium name="DOE Joint Genome Institute"/>
            <consortium name="Mycorrhizal Genomics Consortium"/>
            <person name="Kohler A."/>
            <person name="Kuo A."/>
            <person name="Nagy L.G."/>
            <person name="Floudas D."/>
            <person name="Copeland A."/>
            <person name="Barry K.W."/>
            <person name="Cichocki N."/>
            <person name="Veneault-Fourrey C."/>
            <person name="LaButti K."/>
            <person name="Lindquist E.A."/>
            <person name="Lipzen A."/>
            <person name="Lundell T."/>
            <person name="Morin E."/>
            <person name="Murat C."/>
            <person name="Riley R."/>
            <person name="Ohm R."/>
            <person name="Sun H."/>
            <person name="Tunlid A."/>
            <person name="Henrissat B."/>
            <person name="Grigoriev I.V."/>
            <person name="Hibbett D.S."/>
            <person name="Martin F."/>
        </authorList>
    </citation>
    <scope>NUCLEOTIDE SEQUENCE [LARGE SCALE GENOMIC DNA]</scope>
    <source>
        <strain evidence="2">441</strain>
    </source>
</reference>
<dbReference type="HOGENOM" id="CLU_3051301_0_0_1"/>
<sequence>MRPRLTRWHYRIPCGPLATPSLLPGHKCDRPFNHHPQSFLTLRLYGVTQNVIAW</sequence>
<keyword evidence="2" id="KW-1185">Reference proteome</keyword>